<organism evidence="2">
    <name type="scientific">Trepomonas sp. PC1</name>
    <dbReference type="NCBI Taxonomy" id="1076344"/>
    <lineage>
        <taxon>Eukaryota</taxon>
        <taxon>Metamonada</taxon>
        <taxon>Diplomonadida</taxon>
        <taxon>Hexamitidae</taxon>
        <taxon>Hexamitinae</taxon>
        <taxon>Trepomonas</taxon>
    </lineage>
</organism>
<feature type="non-terminal residue" evidence="2">
    <location>
        <position position="1"/>
    </location>
</feature>
<evidence type="ECO:0000313" key="2">
    <source>
        <dbReference type="EMBL" id="JAP90770.1"/>
    </source>
</evidence>
<keyword evidence="1" id="KW-0812">Transmembrane</keyword>
<keyword evidence="1" id="KW-1133">Transmembrane helix</keyword>
<evidence type="ECO:0008006" key="3">
    <source>
        <dbReference type="Google" id="ProtNLM"/>
    </source>
</evidence>
<evidence type="ECO:0000256" key="1">
    <source>
        <dbReference type="SAM" id="Phobius"/>
    </source>
</evidence>
<reference evidence="2" key="1">
    <citation type="submission" date="2015-07" db="EMBL/GenBank/DDBJ databases">
        <title>Adaptation to a free-living lifestyle via gene acquisitions in the diplomonad Trepomonas sp. PC1.</title>
        <authorList>
            <person name="Xu F."/>
            <person name="Jerlstrom-Hultqvist J."/>
            <person name="Kolisko M."/>
            <person name="Simpson A.G.B."/>
            <person name="Roger A.J."/>
            <person name="Svard S.G."/>
            <person name="Andersson J.O."/>
        </authorList>
    </citation>
    <scope>NUCLEOTIDE SEQUENCE</scope>
    <source>
        <strain evidence="2">PC1</strain>
    </source>
</reference>
<dbReference type="EMBL" id="GDID01005836">
    <property type="protein sequence ID" value="JAP90770.1"/>
    <property type="molecule type" value="Transcribed_RNA"/>
</dbReference>
<proteinExistence type="predicted"/>
<keyword evidence="1" id="KW-0472">Membrane</keyword>
<gene>
    <name evidence="2" type="ORF">TPC1_17835</name>
</gene>
<name>A0A146K1H5_9EUKA</name>
<accession>A0A146K1H5</accession>
<feature type="transmembrane region" description="Helical" evidence="1">
    <location>
        <begin position="477"/>
        <end position="499"/>
    </location>
</feature>
<dbReference type="AlphaFoldDB" id="A0A146K1H5"/>
<protein>
    <recommendedName>
        <fullName evidence="3">Transmembrane protein</fullName>
    </recommendedName>
</protein>
<sequence length="518" mass="58516">IISAQDTITQIENCYDYTSSLSLNRNLKMFTVYLVPTGASECEVFPLAVSFNLTLKQPVFKRSLTTTIGNFDYQNTTMVEFDASDPDLYNLGMTLENFNNEVFAMLHIFSYSEISYLELMTFKDIKSDLSNCFSALSVKILKEDIEIYITPSKMCQLQIVSADMNAFSHIDETFINLDKQTFTFDETQLSDFITAYQSEANSQFTFHDVDKVGLLRQLTEVKGTFQLCSIQGTLEIELIYDIPTVNIETTPMFFIFNFVEYSNSSLNVIFSQNPVVAATYIPTITFNRFLLRFYGTSAAGSTFNVQKILTYTPDLAYWSIPCTSTQCIKFVNESYSGQSQIGFDMVFYQDELFVDIQKTTLSLSTSCFSKVSVSNYPDKLCINYQKNQNLTDTCSIFFNQPFIALLHVVSTEYQVFQYANQGLEQNEVSKCFQINTSVTLNSNALVGFNLISPTTGQETITMTTKFLVGDLNQQKTGAIAVGAVIGVFCLVVTIFDMVLTVKTLKKLKKQQKAPKLVR</sequence>